<proteinExistence type="predicted"/>
<dbReference type="Pfam" id="PF00027">
    <property type="entry name" value="cNMP_binding"/>
    <property type="match status" value="1"/>
</dbReference>
<dbReference type="SMART" id="SM00100">
    <property type="entry name" value="cNMP"/>
    <property type="match status" value="1"/>
</dbReference>
<feature type="transmembrane region" description="Helical" evidence="1">
    <location>
        <begin position="142"/>
        <end position="164"/>
    </location>
</feature>
<dbReference type="AlphaFoldDB" id="A0A8S0ZVJ7"/>
<sequence length="571" mass="67138">MSMYVIKAADEDFDEDKDQKLKERRKLNDTTPYEYFRGHECHLDAEQISKYNLKMNFFRKFIFYLISVRSNDVRALNLYRSYAALSAEKYRHYTKHPFIIHPFSRLRLFFEVTNVILMLILGLYLAVYYSEVDYGSLDIHVEMIYVCDFIFVINIIANFFTGYIEGHTCKAAVYDLDKIAFHYIKTWLLIDVLSSISFIPYVYNHPYNLVAFLLESVNILRLPRIMIYLKNILVVLRASIYQKTAVEIWFCIVTYLSWNIYFQFCMEYVNEGGFHPTNPRNCSWLTYGKLWNDTMPIRIIYALDRAVGMLTANTNLNVIKQSNCFDAYYIVAWLISKILQFHFSMKYIIALFGAESARAKYYIMQKQIEHYMVQRKFGARLKKKILKFYALRFQSKYFTESLMLGCVSGQLRDDILMHTGRQLVRELEFLKLLPRSLLMQIVFKLRVVIFIAGDVIIKINTIGDCLYFIDKGTVAIYSDAGQEICHLEDGDFFGEIALVMNRYRTASAVAVTNCELFRLDKTDFDNTIAYYPTVYETIKKMAINRFETTCVLDEHRKADVQHSEGNDLRNG</sequence>
<dbReference type="InterPro" id="IPR000595">
    <property type="entry name" value="cNMP-bd_dom"/>
</dbReference>
<accession>A0A8S0ZVJ7</accession>
<dbReference type="GO" id="GO:0005249">
    <property type="term" value="F:voltage-gated potassium channel activity"/>
    <property type="evidence" value="ECO:0007669"/>
    <property type="project" value="TreeGrafter"/>
</dbReference>
<feature type="transmembrane region" description="Helical" evidence="1">
    <location>
        <begin position="184"/>
        <end position="203"/>
    </location>
</feature>
<evidence type="ECO:0000259" key="2">
    <source>
        <dbReference type="PROSITE" id="PS50042"/>
    </source>
</evidence>
<gene>
    <name evidence="3" type="ORF">APLA_LOCUS7497</name>
</gene>
<feature type="domain" description="Cyclic nucleotide-binding" evidence="2">
    <location>
        <begin position="429"/>
        <end position="528"/>
    </location>
</feature>
<dbReference type="GO" id="GO:0003254">
    <property type="term" value="P:regulation of membrane depolarization"/>
    <property type="evidence" value="ECO:0007669"/>
    <property type="project" value="TreeGrafter"/>
</dbReference>
<organism evidence="3 4">
    <name type="scientific">Arctia plantaginis</name>
    <name type="common">Wood tiger moth</name>
    <name type="synonym">Phalaena plantaginis</name>
    <dbReference type="NCBI Taxonomy" id="874455"/>
    <lineage>
        <taxon>Eukaryota</taxon>
        <taxon>Metazoa</taxon>
        <taxon>Ecdysozoa</taxon>
        <taxon>Arthropoda</taxon>
        <taxon>Hexapoda</taxon>
        <taxon>Insecta</taxon>
        <taxon>Pterygota</taxon>
        <taxon>Neoptera</taxon>
        <taxon>Endopterygota</taxon>
        <taxon>Lepidoptera</taxon>
        <taxon>Glossata</taxon>
        <taxon>Ditrysia</taxon>
        <taxon>Noctuoidea</taxon>
        <taxon>Erebidae</taxon>
        <taxon>Arctiinae</taxon>
        <taxon>Arctia</taxon>
    </lineage>
</organism>
<keyword evidence="1" id="KW-1133">Transmembrane helix</keyword>
<dbReference type="Proteomes" id="UP000494256">
    <property type="component" value="Unassembled WGS sequence"/>
</dbReference>
<reference evidence="3 4" key="1">
    <citation type="submission" date="2020-04" db="EMBL/GenBank/DDBJ databases">
        <authorList>
            <person name="Wallbank WR R."/>
            <person name="Pardo Diaz C."/>
            <person name="Kozak K."/>
            <person name="Martin S."/>
            <person name="Jiggins C."/>
            <person name="Moest M."/>
            <person name="Warren A I."/>
            <person name="Byers J.R.P. K."/>
            <person name="Montejo-Kovacevich G."/>
            <person name="Yen C E."/>
        </authorList>
    </citation>
    <scope>NUCLEOTIDE SEQUENCE [LARGE SCALE GENOMIC DNA]</scope>
</reference>
<dbReference type="Gene3D" id="1.10.287.70">
    <property type="match status" value="1"/>
</dbReference>
<dbReference type="PANTHER" id="PTHR45689">
    <property type="entry name" value="I[[H]] CHANNEL, ISOFORM E"/>
    <property type="match status" value="1"/>
</dbReference>
<dbReference type="PROSITE" id="PS50042">
    <property type="entry name" value="CNMP_BINDING_3"/>
    <property type="match status" value="1"/>
</dbReference>
<evidence type="ECO:0000313" key="3">
    <source>
        <dbReference type="EMBL" id="CAB3236672.1"/>
    </source>
</evidence>
<dbReference type="GO" id="GO:0098855">
    <property type="term" value="C:HCN channel complex"/>
    <property type="evidence" value="ECO:0007669"/>
    <property type="project" value="TreeGrafter"/>
</dbReference>
<dbReference type="PROSITE" id="PS00889">
    <property type="entry name" value="CNMP_BINDING_2"/>
    <property type="match status" value="1"/>
</dbReference>
<dbReference type="PRINTS" id="PR00103">
    <property type="entry name" value="CAMPKINASE"/>
</dbReference>
<dbReference type="GO" id="GO:0035725">
    <property type="term" value="P:sodium ion transmembrane transport"/>
    <property type="evidence" value="ECO:0007669"/>
    <property type="project" value="TreeGrafter"/>
</dbReference>
<protein>
    <recommendedName>
        <fullName evidence="2">Cyclic nucleotide-binding domain-containing protein</fullName>
    </recommendedName>
</protein>
<keyword evidence="1" id="KW-0472">Membrane</keyword>
<dbReference type="Gene3D" id="2.60.120.10">
    <property type="entry name" value="Jelly Rolls"/>
    <property type="match status" value="1"/>
</dbReference>
<dbReference type="InterPro" id="IPR018490">
    <property type="entry name" value="cNMP-bd_dom_sf"/>
</dbReference>
<dbReference type="OrthoDB" id="7479510at2759"/>
<evidence type="ECO:0000313" key="4">
    <source>
        <dbReference type="Proteomes" id="UP000494256"/>
    </source>
</evidence>
<dbReference type="Gene3D" id="1.10.287.630">
    <property type="entry name" value="Helix hairpin bin"/>
    <property type="match status" value="1"/>
</dbReference>
<dbReference type="PANTHER" id="PTHR45689:SF14">
    <property type="entry name" value="CYCLIC NUCLEOTIDE-GATED CATION CHANNEL SUBUNIT A-LIKE PROTEIN"/>
    <property type="match status" value="1"/>
</dbReference>
<keyword evidence="1" id="KW-0812">Transmembrane</keyword>
<dbReference type="SUPFAM" id="SSF51206">
    <property type="entry name" value="cAMP-binding domain-like"/>
    <property type="match status" value="1"/>
</dbReference>
<dbReference type="InterPro" id="IPR051413">
    <property type="entry name" value="K/Na_HCN_channel"/>
</dbReference>
<name>A0A8S0ZVJ7_ARCPL</name>
<dbReference type="InterPro" id="IPR014710">
    <property type="entry name" value="RmlC-like_jellyroll"/>
</dbReference>
<feature type="transmembrane region" description="Helical" evidence="1">
    <location>
        <begin position="108"/>
        <end position="130"/>
    </location>
</feature>
<evidence type="ECO:0000256" key="1">
    <source>
        <dbReference type="SAM" id="Phobius"/>
    </source>
</evidence>
<dbReference type="InterPro" id="IPR018488">
    <property type="entry name" value="cNMP-bd_CS"/>
</dbReference>
<dbReference type="EMBL" id="CADEBD010000302">
    <property type="protein sequence ID" value="CAB3236672.1"/>
    <property type="molecule type" value="Genomic_DNA"/>
</dbReference>
<comment type="caution">
    <text evidence="3">The sequence shown here is derived from an EMBL/GenBank/DDBJ whole genome shotgun (WGS) entry which is preliminary data.</text>
</comment>
<dbReference type="CDD" id="cd00038">
    <property type="entry name" value="CAP_ED"/>
    <property type="match status" value="1"/>
</dbReference>